<dbReference type="GO" id="GO:0102208">
    <property type="term" value="F:2-polyprenyl-6-hydroxyphenol methylase activity"/>
    <property type="evidence" value="ECO:0007669"/>
    <property type="project" value="UniProtKB-EC"/>
</dbReference>
<dbReference type="Gene3D" id="3.40.50.150">
    <property type="entry name" value="Vaccinia Virus protein VP39"/>
    <property type="match status" value="1"/>
</dbReference>
<gene>
    <name evidence="4" type="ORF">ACFO6Q_04310</name>
</gene>
<evidence type="ECO:0000256" key="3">
    <source>
        <dbReference type="ARBA" id="ARBA00022691"/>
    </source>
</evidence>
<reference evidence="5" key="1">
    <citation type="journal article" date="2019" name="Int. J. Syst. Evol. Microbiol.">
        <title>The Global Catalogue of Microorganisms (GCM) 10K type strain sequencing project: providing services to taxonomists for standard genome sequencing and annotation.</title>
        <authorList>
            <consortium name="The Broad Institute Genomics Platform"/>
            <consortium name="The Broad Institute Genome Sequencing Center for Infectious Disease"/>
            <person name="Wu L."/>
            <person name="Ma J."/>
        </authorList>
    </citation>
    <scope>NUCLEOTIDE SEQUENCE [LARGE SCALE GENOMIC DNA]</scope>
    <source>
        <strain evidence="5">CCUG 30340</strain>
    </source>
</reference>
<comment type="caution">
    <text evidence="4">The sequence shown here is derived from an EMBL/GenBank/DDBJ whole genome shotgun (WGS) entry which is preliminary data.</text>
</comment>
<dbReference type="EC" id="2.1.1.222" evidence="4"/>
<accession>A0ABV9QRW0</accession>
<dbReference type="EC" id="2.1.1.64" evidence="4"/>
<proteinExistence type="predicted"/>
<dbReference type="GO" id="GO:0061542">
    <property type="term" value="F:3-demethylubiquinol 3-O-methyltransferase activity"/>
    <property type="evidence" value="ECO:0007669"/>
    <property type="project" value="UniProtKB-EC"/>
</dbReference>
<keyword evidence="3" id="KW-0949">S-adenosyl-L-methionine</keyword>
<dbReference type="CDD" id="cd02440">
    <property type="entry name" value="AdoMet_MTases"/>
    <property type="match status" value="1"/>
</dbReference>
<dbReference type="PANTHER" id="PTHR43464:SF19">
    <property type="entry name" value="UBIQUINONE BIOSYNTHESIS O-METHYLTRANSFERASE, MITOCHONDRIAL"/>
    <property type="match status" value="1"/>
</dbReference>
<sequence>MNDRDTPAAADHESRLARSWRTNASAWTRAVREQRIASRRAGTDAAVLDAVLATGARRVLDAGCGEGWLARALAAKGLDVVGVDASAELIAAANELGGARFAVAGYADLDDRHAQLGRFDAIACNFALLGEDLQEPLRALGRRLEPEGRLVVQTVHPWTACGDAPYVDGWRVETFAGFGDQFREPMPWYFRTLASWLAAFAASGYAVERVAEPVDAASGRPLSLLLQAALQSEGRRR</sequence>
<dbReference type="GO" id="GO:0032259">
    <property type="term" value="P:methylation"/>
    <property type="evidence" value="ECO:0007669"/>
    <property type="project" value="UniProtKB-KW"/>
</dbReference>
<dbReference type="Pfam" id="PF13489">
    <property type="entry name" value="Methyltransf_23"/>
    <property type="match status" value="1"/>
</dbReference>
<dbReference type="PANTHER" id="PTHR43464">
    <property type="entry name" value="METHYLTRANSFERASE"/>
    <property type="match status" value="1"/>
</dbReference>
<evidence type="ECO:0000313" key="4">
    <source>
        <dbReference type="EMBL" id="MFC4819532.1"/>
    </source>
</evidence>
<keyword evidence="5" id="KW-1185">Reference proteome</keyword>
<protein>
    <submittedName>
        <fullName evidence="4">Class I SAM-dependent methyltransferase</fullName>
        <ecNumber evidence="4">2.1.1.222</ecNumber>
        <ecNumber evidence="4">2.1.1.64</ecNumber>
    </submittedName>
</protein>
<dbReference type="SUPFAM" id="SSF53335">
    <property type="entry name" value="S-adenosyl-L-methionine-dependent methyltransferases"/>
    <property type="match status" value="1"/>
</dbReference>
<dbReference type="EMBL" id="JBHSHD010000004">
    <property type="protein sequence ID" value="MFC4819532.1"/>
    <property type="molecule type" value="Genomic_DNA"/>
</dbReference>
<dbReference type="Proteomes" id="UP001595886">
    <property type="component" value="Unassembled WGS sequence"/>
</dbReference>
<evidence type="ECO:0000256" key="1">
    <source>
        <dbReference type="ARBA" id="ARBA00022603"/>
    </source>
</evidence>
<keyword evidence="1 4" id="KW-0489">Methyltransferase</keyword>
<dbReference type="RefSeq" id="WP_380019311.1">
    <property type="nucleotide sequence ID" value="NZ_JBHSHD010000004.1"/>
</dbReference>
<dbReference type="InterPro" id="IPR029063">
    <property type="entry name" value="SAM-dependent_MTases_sf"/>
</dbReference>
<evidence type="ECO:0000313" key="5">
    <source>
        <dbReference type="Proteomes" id="UP001595886"/>
    </source>
</evidence>
<keyword evidence="2 4" id="KW-0808">Transferase</keyword>
<organism evidence="4 5">
    <name type="scientific">Dokdonella ginsengisoli</name>
    <dbReference type="NCBI Taxonomy" id="363846"/>
    <lineage>
        <taxon>Bacteria</taxon>
        <taxon>Pseudomonadati</taxon>
        <taxon>Pseudomonadota</taxon>
        <taxon>Gammaproteobacteria</taxon>
        <taxon>Lysobacterales</taxon>
        <taxon>Rhodanobacteraceae</taxon>
        <taxon>Dokdonella</taxon>
    </lineage>
</organism>
<name>A0ABV9QRW0_9GAMM</name>
<evidence type="ECO:0000256" key="2">
    <source>
        <dbReference type="ARBA" id="ARBA00022679"/>
    </source>
</evidence>